<feature type="transmembrane region" description="Helical" evidence="2">
    <location>
        <begin position="83"/>
        <end position="102"/>
    </location>
</feature>
<comment type="caution">
    <text evidence="3">The sequence shown here is derived from an EMBL/GenBank/DDBJ whole genome shotgun (WGS) entry which is preliminary data.</text>
</comment>
<accession>A0A5C5FSP4</accession>
<dbReference type="Proteomes" id="UP000311382">
    <property type="component" value="Unassembled WGS sequence"/>
</dbReference>
<evidence type="ECO:0000313" key="3">
    <source>
        <dbReference type="EMBL" id="TNY19349.1"/>
    </source>
</evidence>
<evidence type="ECO:0000256" key="2">
    <source>
        <dbReference type="SAM" id="Phobius"/>
    </source>
</evidence>
<keyword evidence="2" id="KW-0812">Transmembrane</keyword>
<organism evidence="3 4">
    <name type="scientific">Rhodotorula diobovata</name>
    <dbReference type="NCBI Taxonomy" id="5288"/>
    <lineage>
        <taxon>Eukaryota</taxon>
        <taxon>Fungi</taxon>
        <taxon>Dikarya</taxon>
        <taxon>Basidiomycota</taxon>
        <taxon>Pucciniomycotina</taxon>
        <taxon>Microbotryomycetes</taxon>
        <taxon>Sporidiobolales</taxon>
        <taxon>Sporidiobolaceae</taxon>
        <taxon>Rhodotorula</taxon>
    </lineage>
</organism>
<protein>
    <submittedName>
        <fullName evidence="3">Uncharacterized protein</fullName>
    </submittedName>
</protein>
<feature type="transmembrane region" description="Helical" evidence="2">
    <location>
        <begin position="138"/>
        <end position="158"/>
    </location>
</feature>
<dbReference type="EMBL" id="SOZI01000098">
    <property type="protein sequence ID" value="TNY19349.1"/>
    <property type="molecule type" value="Genomic_DNA"/>
</dbReference>
<evidence type="ECO:0000313" key="4">
    <source>
        <dbReference type="Proteomes" id="UP000311382"/>
    </source>
</evidence>
<dbReference type="OrthoDB" id="2530440at2759"/>
<gene>
    <name evidence="3" type="ORF">DMC30DRAFT_400599</name>
</gene>
<keyword evidence="4" id="KW-1185">Reference proteome</keyword>
<feature type="region of interest" description="Disordered" evidence="1">
    <location>
        <begin position="182"/>
        <end position="277"/>
    </location>
</feature>
<name>A0A5C5FSP4_9BASI</name>
<keyword evidence="2" id="KW-0472">Membrane</keyword>
<evidence type="ECO:0000256" key="1">
    <source>
        <dbReference type="SAM" id="MobiDB-lite"/>
    </source>
</evidence>
<keyword evidence="2" id="KW-1133">Transmembrane helix</keyword>
<reference evidence="3 4" key="1">
    <citation type="submission" date="2019-03" db="EMBL/GenBank/DDBJ databases">
        <title>Rhodosporidium diobovatum UCD-FST 08-225 genome sequencing, assembly, and annotation.</title>
        <authorList>
            <person name="Fakankun I.U."/>
            <person name="Fristensky B."/>
            <person name="Levin D.B."/>
        </authorList>
    </citation>
    <scope>NUCLEOTIDE SEQUENCE [LARGE SCALE GENOMIC DNA]</scope>
    <source>
        <strain evidence="3 4">UCD-FST 08-225</strain>
    </source>
</reference>
<feature type="transmembrane region" description="Helical" evidence="2">
    <location>
        <begin position="20"/>
        <end position="45"/>
    </location>
</feature>
<proteinExistence type="predicted"/>
<dbReference type="AlphaFoldDB" id="A0A5C5FSP4"/>
<sequence>MASISIRHEQLSALSRTKRLFWLSSCVGILSLVGVCVAVLPWGIARTQGEWAAFAVVAASSFVWVTLPIAASGSMQLRRRMLSAWWAMMVAAVAHLALAIYLEFSFVEQQASWVDFCHAADPTWTVDACRKRAGQLSLAFPLTAAILEVGAIPLLWLLRRSFAKLPQDHIYNTLMDDDLPPGWHNPPAELAVDSSASDSDDDLGPPRSAGLASPRRNSRTRVGSGTDKDKDTGSDWYELGSRKGHRSSRSVASGLPSWSEVRRARKERNLAKARASS</sequence>
<feature type="transmembrane region" description="Helical" evidence="2">
    <location>
        <begin position="51"/>
        <end position="71"/>
    </location>
</feature>